<feature type="region of interest" description="Disordered" evidence="1">
    <location>
        <begin position="119"/>
        <end position="151"/>
    </location>
</feature>
<dbReference type="Proteomes" id="UP001610432">
    <property type="component" value="Unassembled WGS sequence"/>
</dbReference>
<gene>
    <name evidence="2" type="ORF">BJX67DRAFT_363933</name>
</gene>
<organism evidence="2 3">
    <name type="scientific">Aspergillus lucknowensis</name>
    <dbReference type="NCBI Taxonomy" id="176173"/>
    <lineage>
        <taxon>Eukaryota</taxon>
        <taxon>Fungi</taxon>
        <taxon>Dikarya</taxon>
        <taxon>Ascomycota</taxon>
        <taxon>Pezizomycotina</taxon>
        <taxon>Eurotiomycetes</taxon>
        <taxon>Eurotiomycetidae</taxon>
        <taxon>Eurotiales</taxon>
        <taxon>Aspergillaceae</taxon>
        <taxon>Aspergillus</taxon>
        <taxon>Aspergillus subgen. Nidulantes</taxon>
    </lineage>
</organism>
<dbReference type="EMBL" id="JBFXLQ010000052">
    <property type="protein sequence ID" value="KAL2863423.1"/>
    <property type="molecule type" value="Genomic_DNA"/>
</dbReference>
<keyword evidence="3" id="KW-1185">Reference proteome</keyword>
<evidence type="ECO:0000256" key="1">
    <source>
        <dbReference type="SAM" id="MobiDB-lite"/>
    </source>
</evidence>
<proteinExistence type="predicted"/>
<evidence type="ECO:0000313" key="2">
    <source>
        <dbReference type="EMBL" id="KAL2863423.1"/>
    </source>
</evidence>
<dbReference type="GeneID" id="98145201"/>
<sequence length="151" mass="16848">MIAFLTRDHDGAPLMPVPGDPCQTPRKKQGYLFRLAAQAAGVHCLFESFELSPHLHARSAIVLPHVESQLLSTPEFRSTSRPCDTTSRDFTTQQLVPLRSDPHDEDICRSRTLALHCPSVQAHRKVAPAKESVRSQPDKNGRDTRGENEQT</sequence>
<accession>A0ABR4LFU0</accession>
<comment type="caution">
    <text evidence="2">The sequence shown here is derived from an EMBL/GenBank/DDBJ whole genome shotgun (WGS) entry which is preliminary data.</text>
</comment>
<evidence type="ECO:0000313" key="3">
    <source>
        <dbReference type="Proteomes" id="UP001610432"/>
    </source>
</evidence>
<reference evidence="2 3" key="1">
    <citation type="submission" date="2024-07" db="EMBL/GenBank/DDBJ databases">
        <title>Section-level genome sequencing and comparative genomics of Aspergillus sections Usti and Cavernicolus.</title>
        <authorList>
            <consortium name="Lawrence Berkeley National Laboratory"/>
            <person name="Nybo J.L."/>
            <person name="Vesth T.C."/>
            <person name="Theobald S."/>
            <person name="Frisvad J.C."/>
            <person name="Larsen T.O."/>
            <person name="Kjaerboelling I."/>
            <person name="Rothschild-Mancinelli K."/>
            <person name="Lyhne E.K."/>
            <person name="Kogle M.E."/>
            <person name="Barry K."/>
            <person name="Clum A."/>
            <person name="Na H."/>
            <person name="Ledsgaard L."/>
            <person name="Lin J."/>
            <person name="Lipzen A."/>
            <person name="Kuo A."/>
            <person name="Riley R."/>
            <person name="Mondo S."/>
            <person name="Labutti K."/>
            <person name="Haridas S."/>
            <person name="Pangalinan J."/>
            <person name="Salamov A.A."/>
            <person name="Simmons B.A."/>
            <person name="Magnuson J.K."/>
            <person name="Chen J."/>
            <person name="Drula E."/>
            <person name="Henrissat B."/>
            <person name="Wiebenga A."/>
            <person name="Lubbers R.J."/>
            <person name="Gomes A.C."/>
            <person name="Macurrencykelacurrency M.R."/>
            <person name="Stajich J."/>
            <person name="Grigoriev I.V."/>
            <person name="Mortensen U.H."/>
            <person name="De Vries R.P."/>
            <person name="Baker S.E."/>
            <person name="Andersen M.R."/>
        </authorList>
    </citation>
    <scope>NUCLEOTIDE SEQUENCE [LARGE SCALE GENOMIC DNA]</scope>
    <source>
        <strain evidence="2 3">CBS 449.75</strain>
    </source>
</reference>
<feature type="compositionally biased region" description="Basic and acidic residues" evidence="1">
    <location>
        <begin position="131"/>
        <end position="151"/>
    </location>
</feature>
<name>A0ABR4LFU0_9EURO</name>
<protein>
    <submittedName>
        <fullName evidence="2">Uncharacterized protein</fullName>
    </submittedName>
</protein>
<dbReference type="RefSeq" id="XP_070882402.1">
    <property type="nucleotide sequence ID" value="XM_071030129.1"/>
</dbReference>